<dbReference type="Gene3D" id="3.90.180.10">
    <property type="entry name" value="Medium-chain alcohol dehydrogenases, catalytic domain"/>
    <property type="match status" value="1"/>
</dbReference>
<dbReference type="EMBL" id="VFIO01000003">
    <property type="protein sequence ID" value="TWR89832.1"/>
    <property type="molecule type" value="Genomic_DNA"/>
</dbReference>
<evidence type="ECO:0000256" key="1">
    <source>
        <dbReference type="ARBA" id="ARBA00022857"/>
    </source>
</evidence>
<gene>
    <name evidence="3" type="ORF">FJD38_09900</name>
</gene>
<dbReference type="Gene3D" id="3.40.50.720">
    <property type="entry name" value="NAD(P)-binding Rossmann-like Domain"/>
    <property type="match status" value="1"/>
</dbReference>
<name>A0ABY3GHF2_9PSED</name>
<keyword evidence="4" id="KW-1185">Reference proteome</keyword>
<evidence type="ECO:0000313" key="3">
    <source>
        <dbReference type="EMBL" id="TWR89832.1"/>
    </source>
</evidence>
<accession>A0ABY3GHF2</accession>
<sequence length="129" mass="14753">MMLGASRRFTSRRESCDLDRRTFPFERLAPNLRFEIPEVSEQYGALETTDLSVPVMELLGKDLTIRGYQLFEITQDPERLNRAKDFITKGLEGGALQPIISKTFPLSEMVEAHQYMESNAQIGKIVIEL</sequence>
<dbReference type="PANTHER" id="PTHR48106">
    <property type="entry name" value="QUINONE OXIDOREDUCTASE PIG3-RELATED"/>
    <property type="match status" value="1"/>
</dbReference>
<keyword evidence="1" id="KW-0521">NADP</keyword>
<evidence type="ECO:0000256" key="2">
    <source>
        <dbReference type="ARBA" id="ARBA00023002"/>
    </source>
</evidence>
<comment type="caution">
    <text evidence="3">The sequence shown here is derived from an EMBL/GenBank/DDBJ whole genome shotgun (WGS) entry which is preliminary data.</text>
</comment>
<keyword evidence="2" id="KW-0560">Oxidoreductase</keyword>
<dbReference type="PANTHER" id="PTHR48106:SF18">
    <property type="entry name" value="QUINONE OXIDOREDUCTASE PIG3"/>
    <property type="match status" value="1"/>
</dbReference>
<dbReference type="Proteomes" id="UP000318428">
    <property type="component" value="Unassembled WGS sequence"/>
</dbReference>
<organism evidence="3 4">
    <name type="scientific">Pseudomonas saxonica</name>
    <dbReference type="NCBI Taxonomy" id="2600598"/>
    <lineage>
        <taxon>Bacteria</taxon>
        <taxon>Pseudomonadati</taxon>
        <taxon>Pseudomonadota</taxon>
        <taxon>Gammaproteobacteria</taxon>
        <taxon>Pseudomonadales</taxon>
        <taxon>Pseudomonadaceae</taxon>
        <taxon>Pseudomonas</taxon>
    </lineage>
</organism>
<reference evidence="3 4" key="1">
    <citation type="submission" date="2019-06" db="EMBL/GenBank/DDBJ databases">
        <title>Pseudomonas bimorpha sp. nov. isolated from bovine raw milk and skim milk concentrate.</title>
        <authorList>
            <person name="Hofmann K."/>
            <person name="Huptas C."/>
            <person name="Doll E."/>
            <person name="Scherer S."/>
            <person name="Wenning M."/>
        </authorList>
    </citation>
    <scope>NUCLEOTIDE SEQUENCE [LARGE SCALE GENOMIC DNA]</scope>
    <source>
        <strain evidence="3 4">DSM 108989</strain>
    </source>
</reference>
<proteinExistence type="predicted"/>
<protein>
    <submittedName>
        <fullName evidence="3">Zinc-binding dehydrogenase</fullName>
    </submittedName>
</protein>
<evidence type="ECO:0000313" key="4">
    <source>
        <dbReference type="Proteomes" id="UP000318428"/>
    </source>
</evidence>
<dbReference type="Pfam" id="PF13602">
    <property type="entry name" value="ADH_zinc_N_2"/>
    <property type="match status" value="1"/>
</dbReference>